<dbReference type="InParanoid" id="F2U010"/>
<evidence type="ECO:0000256" key="4">
    <source>
        <dbReference type="ARBA" id="ARBA00022824"/>
    </source>
</evidence>
<sequence length="104" mass="11775">MAPTASAKDKDAFLDRIYWARQALALLCGITFGAFPLTSWAGFVSFFLVVLLGPLQWAQTMYKSQMALLHLEQTDIFSEGFQPSLFVFMASWILVYTTLYGDFE</sequence>
<dbReference type="PANTHER" id="PTHR12906:SF0">
    <property type="entry name" value="GEL COMPLEX SUBUNIT OPTI"/>
    <property type="match status" value="1"/>
</dbReference>
<evidence type="ECO:0000313" key="8">
    <source>
        <dbReference type="EMBL" id="EGD80738.1"/>
    </source>
</evidence>
<dbReference type="EMBL" id="GL832958">
    <property type="protein sequence ID" value="EGD80738.1"/>
    <property type="molecule type" value="Genomic_DNA"/>
</dbReference>
<gene>
    <name evidence="8" type="ORF">PTSG_01328</name>
</gene>
<dbReference type="GO" id="GO:0005739">
    <property type="term" value="C:mitochondrion"/>
    <property type="evidence" value="ECO:0007669"/>
    <property type="project" value="GOC"/>
</dbReference>
<evidence type="ECO:0000256" key="5">
    <source>
        <dbReference type="ARBA" id="ARBA00022989"/>
    </source>
</evidence>
<dbReference type="InterPro" id="IPR029008">
    <property type="entry name" value="EMC6-like"/>
</dbReference>
<dbReference type="RefSeq" id="XP_004997299.1">
    <property type="nucleotide sequence ID" value="XM_004997242.1"/>
</dbReference>
<feature type="transmembrane region" description="Helical" evidence="7">
    <location>
        <begin position="43"/>
        <end position="62"/>
    </location>
</feature>
<comment type="similarity">
    <text evidence="2">Belongs to the EMC6 family.</text>
</comment>
<keyword evidence="9" id="KW-1185">Reference proteome</keyword>
<dbReference type="Pfam" id="PF07019">
    <property type="entry name" value="EMC6"/>
    <property type="match status" value="1"/>
</dbReference>
<keyword evidence="6 7" id="KW-0472">Membrane</keyword>
<dbReference type="GO" id="GO:0097250">
    <property type="term" value="P:mitochondrial respirasome assembly"/>
    <property type="evidence" value="ECO:0007669"/>
    <property type="project" value="InterPro"/>
</dbReference>
<feature type="transmembrane region" description="Helical" evidence="7">
    <location>
        <begin position="83"/>
        <end position="101"/>
    </location>
</feature>
<dbReference type="GO" id="GO:0005789">
    <property type="term" value="C:endoplasmic reticulum membrane"/>
    <property type="evidence" value="ECO:0007669"/>
    <property type="project" value="UniProtKB-SubCell"/>
</dbReference>
<dbReference type="InterPro" id="IPR010742">
    <property type="entry name" value="RCAF1"/>
</dbReference>
<evidence type="ECO:0000256" key="1">
    <source>
        <dbReference type="ARBA" id="ARBA00004477"/>
    </source>
</evidence>
<evidence type="ECO:0000256" key="6">
    <source>
        <dbReference type="ARBA" id="ARBA00023136"/>
    </source>
</evidence>
<dbReference type="FunCoup" id="F2U010">
    <property type="interactions" value="815"/>
</dbReference>
<evidence type="ECO:0000313" key="9">
    <source>
        <dbReference type="Proteomes" id="UP000007799"/>
    </source>
</evidence>
<evidence type="ECO:0008006" key="10">
    <source>
        <dbReference type="Google" id="ProtNLM"/>
    </source>
</evidence>
<reference evidence="8" key="1">
    <citation type="submission" date="2009-08" db="EMBL/GenBank/DDBJ databases">
        <title>Annotation of Salpingoeca rosetta.</title>
        <authorList>
            <consortium name="The Broad Institute Genome Sequencing Platform"/>
            <person name="Russ C."/>
            <person name="Cuomo C."/>
            <person name="Burger G."/>
            <person name="Gray M.W."/>
            <person name="Holland P.W.H."/>
            <person name="King N."/>
            <person name="Lang F.B.F."/>
            <person name="Roger A.J."/>
            <person name="Ruiz-Trillo I."/>
            <person name="Young S.K."/>
            <person name="Zeng Q."/>
            <person name="Gargeya S."/>
            <person name="Alvarado L."/>
            <person name="Berlin A."/>
            <person name="Chapman S.B."/>
            <person name="Chen Z."/>
            <person name="Freedman E."/>
            <person name="Gellesch M."/>
            <person name="Goldberg J."/>
            <person name="Griggs A."/>
            <person name="Gujja S."/>
            <person name="Heilman E."/>
            <person name="Heiman D."/>
            <person name="Howarth C."/>
            <person name="Mehta T."/>
            <person name="Neiman D."/>
            <person name="Pearson M."/>
            <person name="Roberts A."/>
            <person name="Saif S."/>
            <person name="Shea T."/>
            <person name="Shenoy N."/>
            <person name="Sisk P."/>
            <person name="Stolte C."/>
            <person name="Sykes S."/>
            <person name="White J."/>
            <person name="Yandava C."/>
            <person name="Haas B."/>
            <person name="Nusbaum C."/>
            <person name="Birren B."/>
        </authorList>
    </citation>
    <scope>NUCLEOTIDE SEQUENCE [LARGE SCALE GENOMIC DNA]</scope>
    <source>
        <strain evidence="8">ATCC 50818</strain>
    </source>
</reference>
<evidence type="ECO:0000256" key="7">
    <source>
        <dbReference type="SAM" id="Phobius"/>
    </source>
</evidence>
<comment type="subcellular location">
    <subcellularLocation>
        <location evidence="1">Endoplasmic reticulum membrane</location>
        <topology evidence="1">Multi-pass membrane protein</topology>
    </subcellularLocation>
</comment>
<dbReference type="AlphaFoldDB" id="F2U010"/>
<proteinExistence type="inferred from homology"/>
<accession>F2U010</accession>
<protein>
    <recommendedName>
        <fullName evidence="10">ER membrane protein complex subunit 6</fullName>
    </recommendedName>
</protein>
<evidence type="ECO:0000256" key="2">
    <source>
        <dbReference type="ARBA" id="ARBA00009436"/>
    </source>
</evidence>
<keyword evidence="3 7" id="KW-0812">Transmembrane</keyword>
<keyword evidence="4" id="KW-0256">Endoplasmic reticulum</keyword>
<dbReference type="GeneID" id="16077896"/>
<dbReference type="Proteomes" id="UP000007799">
    <property type="component" value="Unassembled WGS sequence"/>
</dbReference>
<evidence type="ECO:0000256" key="3">
    <source>
        <dbReference type="ARBA" id="ARBA00022692"/>
    </source>
</evidence>
<dbReference type="STRING" id="946362.F2U010"/>
<keyword evidence="5 7" id="KW-1133">Transmembrane helix</keyword>
<dbReference type="KEGG" id="sre:PTSG_01328"/>
<name>F2U010_SALR5</name>
<organism evidence="9">
    <name type="scientific">Salpingoeca rosetta (strain ATCC 50818 / BSB-021)</name>
    <dbReference type="NCBI Taxonomy" id="946362"/>
    <lineage>
        <taxon>Eukaryota</taxon>
        <taxon>Choanoflagellata</taxon>
        <taxon>Craspedida</taxon>
        <taxon>Salpingoecidae</taxon>
        <taxon>Salpingoeca</taxon>
    </lineage>
</organism>
<dbReference type="PANTHER" id="PTHR12906">
    <property type="entry name" value="PROTEIN C20ORF24 RAB5-INTERACTING PROTEIN"/>
    <property type="match status" value="1"/>
</dbReference>
<dbReference type="OrthoDB" id="286395at2759"/>